<proteinExistence type="predicted"/>
<reference evidence="1 2" key="1">
    <citation type="submission" date="2017-06" db="EMBL/GenBank/DDBJ databases">
        <authorList>
            <person name="Kim H.J."/>
            <person name="Triplett B.A."/>
        </authorList>
    </citation>
    <scope>NUCLEOTIDE SEQUENCE [LARGE SCALE GENOMIC DNA]</scope>
</reference>
<accession>A0A222YXS8</accession>
<sequence length="126" mass="12630">MAAPNIVNVATITGITTFKAGINTEAAGVSVIVTNPASSGKVLKINSLVASGIGATTDVTVKLHNLAAGAGGTVSIATSVSVPTFSTLVVISKENSIYVQENQSISAFKQPNAGDIDIICGLEDIS</sequence>
<dbReference type="EMBL" id="MF351863">
    <property type="protein sequence ID" value="ASR76085.1"/>
    <property type="molecule type" value="Genomic_DNA"/>
</dbReference>
<keyword evidence="2" id="KW-1185">Reference proteome</keyword>
<gene>
    <name evidence="1" type="primary">40</name>
    <name evidence="1" type="ORF">PBI_BELLAMY_40</name>
</gene>
<dbReference type="KEGG" id="vg:54981370"/>
<evidence type="ECO:0000313" key="2">
    <source>
        <dbReference type="Proteomes" id="UP000221247"/>
    </source>
</evidence>
<organism evidence="1 2">
    <name type="scientific">Synechococcus phage Bellamy</name>
    <dbReference type="NCBI Taxonomy" id="2023996"/>
    <lineage>
        <taxon>Viruses</taxon>
        <taxon>Duplodnaviria</taxon>
        <taxon>Heunggongvirae</taxon>
        <taxon>Uroviricota</taxon>
        <taxon>Caudoviricetes</taxon>
        <taxon>Pantevenvirales</taxon>
        <taxon>Kyanoviridae</taxon>
        <taxon>Bellamyvirus</taxon>
        <taxon>Bellamyvirus bellamy</taxon>
    </lineage>
</organism>
<dbReference type="GeneID" id="54981370"/>
<protein>
    <submittedName>
        <fullName evidence="1">Uncharacterized protein</fullName>
    </submittedName>
</protein>
<name>A0A222YXS8_9CAUD</name>
<dbReference type="Proteomes" id="UP000221247">
    <property type="component" value="Segment"/>
</dbReference>
<evidence type="ECO:0000313" key="1">
    <source>
        <dbReference type="EMBL" id="ASR76085.1"/>
    </source>
</evidence>
<dbReference type="RefSeq" id="YP_009791197.1">
    <property type="nucleotide sequence ID" value="NC_047838.1"/>
</dbReference>